<feature type="domain" description="DNA mismatch repair protein HSM3 N-terminal" evidence="1">
    <location>
        <begin position="24"/>
        <end position="152"/>
    </location>
</feature>
<name>A0A0D2Y5B1_FUSOF</name>
<evidence type="ECO:0000313" key="3">
    <source>
        <dbReference type="Proteomes" id="UP000002489"/>
    </source>
</evidence>
<dbReference type="InterPro" id="IPR016024">
    <property type="entry name" value="ARM-type_fold"/>
</dbReference>
<dbReference type="AlphaFoldDB" id="A0A0D2Y5B1"/>
<dbReference type="Proteomes" id="UP000002489">
    <property type="component" value="Unassembled WGS sequence"/>
</dbReference>
<dbReference type="VEuPathDB" id="FungiDB:FOXG_11466"/>
<reference evidence="2" key="2">
    <citation type="submission" date="2025-08" db="UniProtKB">
        <authorList>
            <consortium name="EnsemblFungi"/>
        </authorList>
    </citation>
    <scope>IDENTIFICATION</scope>
    <source>
        <strain evidence="2">4287 / CBS 123668 / FGSC 9935 / NRRL 34936</strain>
    </source>
</reference>
<evidence type="ECO:0000313" key="2">
    <source>
        <dbReference type="EnsemblFungi" id="FOXG_11466P0"/>
    </source>
</evidence>
<dbReference type="SUPFAM" id="SSF48371">
    <property type="entry name" value="ARM repeat"/>
    <property type="match status" value="1"/>
</dbReference>
<dbReference type="Gene3D" id="1.25.10.50">
    <property type="match status" value="1"/>
</dbReference>
<proteinExistence type="predicted"/>
<organism evidence="2 3">
    <name type="scientific">Fusarium oxysporum (strain Fo5176)</name>
    <name type="common">Fusarium vascular wilt</name>
    <dbReference type="NCBI Taxonomy" id="660025"/>
    <lineage>
        <taxon>Eukaryota</taxon>
        <taxon>Fungi</taxon>
        <taxon>Dikarya</taxon>
        <taxon>Ascomycota</taxon>
        <taxon>Pezizomycotina</taxon>
        <taxon>Sordariomycetes</taxon>
        <taxon>Hypocreomycetidae</taxon>
        <taxon>Hypocreales</taxon>
        <taxon>Nectriaceae</taxon>
        <taxon>Fusarium</taxon>
        <taxon>Fusarium oxysporum species complex</taxon>
    </lineage>
</organism>
<dbReference type="Pfam" id="PF18795">
    <property type="entry name" value="HSM3_N"/>
    <property type="match status" value="1"/>
</dbReference>
<accession>A0A0D2Y5B1</accession>
<reference evidence="3" key="1">
    <citation type="journal article" date="2012" name="Mol. Plant Microbe Interact.">
        <title>A highly conserved effector in Fusarium oxysporum is required for full virulence on Arabidopsis.</title>
        <authorList>
            <person name="Thatcher L.F."/>
            <person name="Gardiner D.M."/>
            <person name="Kazan K."/>
            <person name="Manners J."/>
        </authorList>
    </citation>
    <scope>NUCLEOTIDE SEQUENCE [LARGE SCALE GENOMIC DNA]</scope>
    <source>
        <strain evidence="3">Fo5176</strain>
    </source>
</reference>
<gene>
    <name evidence="2" type="primary">28952869</name>
</gene>
<dbReference type="EnsemblFungi" id="FOXG_11466T0">
    <property type="protein sequence ID" value="FOXG_11466P0"/>
    <property type="gene ID" value="FOXG_11466"/>
</dbReference>
<dbReference type="STRING" id="426428.A0A0D2Y5B1"/>
<sequence>MSERVVPQNSDGAPVTGLAELLSHLTELHEPGNESAPLNNKLFDDVELQLTPSNIPIIQPTLLPPLMSLLKTTTQDPTSLSVVFSLTTKLLSPFSFTQCLSLGGAESLVSALQSPLPGANLLALNIIQKAASSPAEVDSLASLPEVVEELLRIWLSSPDADVGGRSTRVLGSLLETDCDIIPDTTMSNGVNGASPAETQLIKRRIPGHASLWRLVIWDRHYLELIVSLCRPAIINRQATFAQDRLLRLIPRLTALHPRAMAISPFPDLFPLPEYADESIGHGLLQWAALSMVDTSDVLMHQTLIVFYESFVSIMRIAGDSADKDAIVRNVVKAATSQDQELKQALRTLPDRTIQEEAEPLARYISRILD</sequence>
<dbReference type="InterPro" id="IPR041335">
    <property type="entry name" value="HSM3_N"/>
</dbReference>
<evidence type="ECO:0000259" key="1">
    <source>
        <dbReference type="Pfam" id="PF18795"/>
    </source>
</evidence>
<protein>
    <recommendedName>
        <fullName evidence="1">DNA mismatch repair protein HSM3 N-terminal domain-containing protein</fullName>
    </recommendedName>
</protein>